<dbReference type="OrthoDB" id="9815923at2"/>
<dbReference type="Gene3D" id="3.90.550.10">
    <property type="entry name" value="Spore Coat Polysaccharide Biosynthesis Protein SpsA, Chain A"/>
    <property type="match status" value="1"/>
</dbReference>
<dbReference type="PANTHER" id="PTHR43630">
    <property type="entry name" value="POLY-BETA-1,6-N-ACETYL-D-GLUCOSAMINE SYNTHASE"/>
    <property type="match status" value="1"/>
</dbReference>
<dbReference type="SUPFAM" id="SSF53448">
    <property type="entry name" value="Nucleotide-diphospho-sugar transferases"/>
    <property type="match status" value="1"/>
</dbReference>
<reference evidence="2" key="1">
    <citation type="submission" date="2016-01" db="EMBL/GenBank/DDBJ databases">
        <authorList>
            <person name="Mcilroy J.S."/>
            <person name="Karst M S."/>
            <person name="Albertsen M."/>
        </authorList>
    </citation>
    <scope>NUCLEOTIDE SEQUENCE</scope>
    <source>
        <strain evidence="2">Cfx-K</strain>
    </source>
</reference>
<evidence type="ECO:0000259" key="1">
    <source>
        <dbReference type="Pfam" id="PF00535"/>
    </source>
</evidence>
<dbReference type="InterPro" id="IPR029044">
    <property type="entry name" value="Nucleotide-diphossugar_trans"/>
</dbReference>
<dbReference type="RefSeq" id="WP_095043497.1">
    <property type="nucleotide sequence ID" value="NZ_LN890655.1"/>
</dbReference>
<dbReference type="AlphaFoldDB" id="A0A170PH38"/>
<dbReference type="KEGG" id="pbf:CFX0092_A2225"/>
<gene>
    <name evidence="2" type="ORF">CFX0092_A2225</name>
</gene>
<keyword evidence="3" id="KW-1185">Reference proteome</keyword>
<dbReference type="Proteomes" id="UP000215027">
    <property type="component" value="Chromosome I"/>
</dbReference>
<name>A0A170PH38_9CHLR</name>
<dbReference type="Pfam" id="PF00535">
    <property type="entry name" value="Glycos_transf_2"/>
    <property type="match status" value="1"/>
</dbReference>
<dbReference type="CDD" id="cd02511">
    <property type="entry name" value="Beta4Glucosyltransferase"/>
    <property type="match status" value="1"/>
</dbReference>
<accession>A0A170PH38</accession>
<evidence type="ECO:0000313" key="2">
    <source>
        <dbReference type="EMBL" id="CUS04103.2"/>
    </source>
</evidence>
<dbReference type="GO" id="GO:0016740">
    <property type="term" value="F:transferase activity"/>
    <property type="evidence" value="ECO:0007669"/>
    <property type="project" value="UniProtKB-KW"/>
</dbReference>
<organism evidence="2 3">
    <name type="scientific">Candidatus Promineifilum breve</name>
    <dbReference type="NCBI Taxonomy" id="1806508"/>
    <lineage>
        <taxon>Bacteria</taxon>
        <taxon>Bacillati</taxon>
        <taxon>Chloroflexota</taxon>
        <taxon>Ardenticatenia</taxon>
        <taxon>Candidatus Promineifilales</taxon>
        <taxon>Candidatus Promineifilaceae</taxon>
        <taxon>Candidatus Promineifilum</taxon>
    </lineage>
</organism>
<evidence type="ECO:0000313" key="3">
    <source>
        <dbReference type="Proteomes" id="UP000215027"/>
    </source>
</evidence>
<dbReference type="PANTHER" id="PTHR43630:SF2">
    <property type="entry name" value="GLYCOSYLTRANSFERASE"/>
    <property type="match status" value="1"/>
</dbReference>
<sequence>MLTLAAIILTKNEARHVAECVASLRWADRIIVFDSCSDDATADLGRAAGAEVYQQPFANYAAQRNAALDAATAHGPVEWVFFVDADERGTPELAAEIRRVISERPENGWYVPRHNYIFGRLTLGAGWYPDYQFRLLRHGKARYVRPVHELGEVDGAIGYLTNPLIHHNYRDTAQFHAKQRFYVATDAAILKEQGIRPKPRNYVLQPLRHFWWRFVTLRGWRDGLHGLRLSLYMAYYEWAKYRRLAEIISHG</sequence>
<protein>
    <submittedName>
        <fullName evidence="2">Glycosyltransferase</fullName>
    </submittedName>
</protein>
<dbReference type="InterPro" id="IPR001173">
    <property type="entry name" value="Glyco_trans_2-like"/>
</dbReference>
<proteinExistence type="predicted"/>
<dbReference type="EMBL" id="LN890655">
    <property type="protein sequence ID" value="CUS04103.2"/>
    <property type="molecule type" value="Genomic_DNA"/>
</dbReference>
<feature type="domain" description="Glycosyltransferase 2-like" evidence="1">
    <location>
        <begin position="7"/>
        <end position="106"/>
    </location>
</feature>